<evidence type="ECO:0000256" key="6">
    <source>
        <dbReference type="ARBA" id="ARBA00023065"/>
    </source>
</evidence>
<evidence type="ECO:0000256" key="1">
    <source>
        <dbReference type="ARBA" id="ARBA00004651"/>
    </source>
</evidence>
<protein>
    <submittedName>
        <fullName evidence="9">Potassium/sodium uptake protein NtpJ</fullName>
    </submittedName>
</protein>
<keyword evidence="6" id="KW-0406">Ion transport</keyword>
<dbReference type="KEGG" id="lhg:JMUB5056_1965"/>
<gene>
    <name evidence="9" type="ORF">JMUB5056_1965</name>
</gene>
<dbReference type="GO" id="GO:0030001">
    <property type="term" value="P:metal ion transport"/>
    <property type="evidence" value="ECO:0007669"/>
    <property type="project" value="UniProtKB-ARBA"/>
</dbReference>
<dbReference type="AlphaFoldDB" id="A0A510LCI7"/>
<dbReference type="GO" id="GO:0008324">
    <property type="term" value="F:monoatomic cation transmembrane transporter activity"/>
    <property type="evidence" value="ECO:0007669"/>
    <property type="project" value="InterPro"/>
</dbReference>
<comment type="subcellular location">
    <subcellularLocation>
        <location evidence="1">Cell membrane</location>
        <topology evidence="1">Multi-pass membrane protein</topology>
    </subcellularLocation>
</comment>
<dbReference type="Proteomes" id="UP000321561">
    <property type="component" value="Chromosome"/>
</dbReference>
<evidence type="ECO:0000256" key="8">
    <source>
        <dbReference type="SAM" id="Phobius"/>
    </source>
</evidence>
<organism evidence="9 10">
    <name type="scientific">Leptotrichia hongkongensis</name>
    <dbReference type="NCBI Taxonomy" id="554406"/>
    <lineage>
        <taxon>Bacteria</taxon>
        <taxon>Fusobacteriati</taxon>
        <taxon>Fusobacteriota</taxon>
        <taxon>Fusobacteriia</taxon>
        <taxon>Fusobacteriales</taxon>
        <taxon>Leptotrichiaceae</taxon>
        <taxon>Leptotrichia</taxon>
    </lineage>
</organism>
<keyword evidence="3" id="KW-1003">Cell membrane</keyword>
<keyword evidence="5 8" id="KW-1133">Transmembrane helix</keyword>
<evidence type="ECO:0000256" key="2">
    <source>
        <dbReference type="ARBA" id="ARBA00022448"/>
    </source>
</evidence>
<dbReference type="EMBL" id="AP019846">
    <property type="protein sequence ID" value="BBM60363.1"/>
    <property type="molecule type" value="Genomic_DNA"/>
</dbReference>
<reference evidence="9 10" key="1">
    <citation type="submission" date="2019-07" db="EMBL/GenBank/DDBJ databases">
        <title>Complete Genome Sequence of Leptotrichia hongkongensis Strain JMUB5056.</title>
        <authorList>
            <person name="Watanabe S."/>
            <person name="Cui L."/>
        </authorList>
    </citation>
    <scope>NUCLEOTIDE SEQUENCE [LARGE SCALE GENOMIC DNA]</scope>
    <source>
        <strain evidence="9 10">JMUB5056</strain>
    </source>
</reference>
<dbReference type="PANTHER" id="PTHR32024:SF1">
    <property type="entry name" value="KTR SYSTEM POTASSIUM UPTAKE PROTEIN B"/>
    <property type="match status" value="1"/>
</dbReference>
<feature type="transmembrane region" description="Helical" evidence="8">
    <location>
        <begin position="75"/>
        <end position="98"/>
    </location>
</feature>
<dbReference type="PANTHER" id="PTHR32024">
    <property type="entry name" value="TRK SYSTEM POTASSIUM UPTAKE PROTEIN TRKG-RELATED"/>
    <property type="match status" value="1"/>
</dbReference>
<sequence length="129" mass="14183">MLGKRKEISPYTVILVSFVIIILIGGFLLSLPIAIENGQKTNLLEGMFTATSAVCVTGLTVNDVSKVYNLFGKTVIMILIQLGGIGIITFSTVVVTMISKKVGYFTKKLIQEDINTNTTFEIQKFVKKF</sequence>
<name>A0A510LCI7_9FUSO</name>
<keyword evidence="4 8" id="KW-0812">Transmembrane</keyword>
<dbReference type="InterPro" id="IPR003445">
    <property type="entry name" value="Cat_transpt"/>
</dbReference>
<keyword evidence="7 8" id="KW-0472">Membrane</keyword>
<evidence type="ECO:0000256" key="5">
    <source>
        <dbReference type="ARBA" id="ARBA00022989"/>
    </source>
</evidence>
<evidence type="ECO:0000256" key="3">
    <source>
        <dbReference type="ARBA" id="ARBA00022475"/>
    </source>
</evidence>
<dbReference type="Pfam" id="PF02386">
    <property type="entry name" value="TrkH"/>
    <property type="match status" value="1"/>
</dbReference>
<accession>A0A510LCI7</accession>
<evidence type="ECO:0000313" key="9">
    <source>
        <dbReference type="EMBL" id="BBM60363.1"/>
    </source>
</evidence>
<evidence type="ECO:0000256" key="4">
    <source>
        <dbReference type="ARBA" id="ARBA00022692"/>
    </source>
</evidence>
<evidence type="ECO:0000256" key="7">
    <source>
        <dbReference type="ARBA" id="ARBA00023136"/>
    </source>
</evidence>
<feature type="transmembrane region" description="Helical" evidence="8">
    <location>
        <begin position="12"/>
        <end position="35"/>
    </location>
</feature>
<proteinExistence type="predicted"/>
<keyword evidence="2" id="KW-0813">Transport</keyword>
<evidence type="ECO:0000313" key="10">
    <source>
        <dbReference type="Proteomes" id="UP000321561"/>
    </source>
</evidence>
<dbReference type="GO" id="GO:0005886">
    <property type="term" value="C:plasma membrane"/>
    <property type="evidence" value="ECO:0007669"/>
    <property type="project" value="UniProtKB-SubCell"/>
</dbReference>